<dbReference type="InterPro" id="IPR052982">
    <property type="entry name" value="SRP1/TIP1-like"/>
</dbReference>
<evidence type="ECO:0000256" key="2">
    <source>
        <dbReference type="SAM" id="MobiDB-lite"/>
    </source>
</evidence>
<feature type="compositionally biased region" description="Basic and acidic residues" evidence="2">
    <location>
        <begin position="152"/>
        <end position="164"/>
    </location>
</feature>
<feature type="compositionally biased region" description="Basic and acidic residues" evidence="2">
    <location>
        <begin position="133"/>
        <end position="143"/>
    </location>
</feature>
<name>A0A2G5B654_COERN</name>
<dbReference type="PANTHER" id="PTHR40633">
    <property type="entry name" value="MATRIX PROTEIN, PUTATIVE (AFU_ORTHOLOGUE AFUA_8G05410)-RELATED"/>
    <property type="match status" value="1"/>
</dbReference>
<dbReference type="InterPro" id="IPR018466">
    <property type="entry name" value="Kre9/Knh1-like_N"/>
</dbReference>
<gene>
    <name evidence="5" type="ORF">COEREDRAFT_88710</name>
</gene>
<dbReference type="OrthoDB" id="2260257at2759"/>
<feature type="domain" description="Yeast cell wall synthesis Kre9/Knh1-like N-terminal" evidence="4">
    <location>
        <begin position="25"/>
        <end position="113"/>
    </location>
</feature>
<evidence type="ECO:0000256" key="3">
    <source>
        <dbReference type="SAM" id="SignalP"/>
    </source>
</evidence>
<proteinExistence type="predicted"/>
<evidence type="ECO:0000259" key="4">
    <source>
        <dbReference type="Pfam" id="PF10342"/>
    </source>
</evidence>
<protein>
    <recommendedName>
        <fullName evidence="4">Yeast cell wall synthesis Kre9/Knh1-like N-terminal domain-containing protein</fullName>
    </recommendedName>
</protein>
<feature type="region of interest" description="Disordered" evidence="2">
    <location>
        <begin position="133"/>
        <end position="198"/>
    </location>
</feature>
<feature type="signal peptide" evidence="3">
    <location>
        <begin position="1"/>
        <end position="18"/>
    </location>
</feature>
<evidence type="ECO:0000313" key="6">
    <source>
        <dbReference type="Proteomes" id="UP000242474"/>
    </source>
</evidence>
<keyword evidence="6" id="KW-1185">Reference proteome</keyword>
<reference evidence="5 6" key="1">
    <citation type="journal article" date="2015" name="Genome Biol. Evol.">
        <title>Phylogenomic analyses indicate that early fungi evolved digesting cell walls of algal ancestors of land plants.</title>
        <authorList>
            <person name="Chang Y."/>
            <person name="Wang S."/>
            <person name="Sekimoto S."/>
            <person name="Aerts A.L."/>
            <person name="Choi C."/>
            <person name="Clum A."/>
            <person name="LaButti K.M."/>
            <person name="Lindquist E.A."/>
            <person name="Yee Ngan C."/>
            <person name="Ohm R.A."/>
            <person name="Salamov A.A."/>
            <person name="Grigoriev I.V."/>
            <person name="Spatafora J.W."/>
            <person name="Berbee M.L."/>
        </authorList>
    </citation>
    <scope>NUCLEOTIDE SEQUENCE [LARGE SCALE GENOMIC DNA]</scope>
    <source>
        <strain evidence="5 6">NRRL 1564</strain>
    </source>
</reference>
<feature type="compositionally biased region" description="Polar residues" evidence="2">
    <location>
        <begin position="181"/>
        <end position="190"/>
    </location>
</feature>
<sequence length="226" mass="24174">MKLLSTYLFWFLAATALAKLQITLPNPHTEWQPGNMETIRWRTVGGNLKGKMSIELMEGSDPSNLNYVTTIAENVPENSSQASWAVPKNLKKSSNYAIRVVDENGEDFYGQSFKISDNKANAIDARKKADSNKLAAKSDKESQTVKLASAESSKHAESQAHSDHPAVSNPKNAATPIESATVESNTSNAKSMRKESEPSNAAISRLFGGTAAVVAACAGVLGAAAF</sequence>
<feature type="chain" id="PRO_5013935598" description="Yeast cell wall synthesis Kre9/Knh1-like N-terminal domain-containing protein" evidence="3">
    <location>
        <begin position="19"/>
        <end position="226"/>
    </location>
</feature>
<evidence type="ECO:0000256" key="1">
    <source>
        <dbReference type="ARBA" id="ARBA00022729"/>
    </source>
</evidence>
<dbReference type="Proteomes" id="UP000242474">
    <property type="component" value="Unassembled WGS sequence"/>
</dbReference>
<keyword evidence="1 3" id="KW-0732">Signal</keyword>
<dbReference type="PANTHER" id="PTHR40633:SF1">
    <property type="entry name" value="GPI ANCHORED SERINE-THREONINE RICH PROTEIN (AFU_ORTHOLOGUE AFUA_1G03630)"/>
    <property type="match status" value="1"/>
</dbReference>
<accession>A0A2G5B654</accession>
<evidence type="ECO:0000313" key="5">
    <source>
        <dbReference type="EMBL" id="PIA14472.1"/>
    </source>
</evidence>
<organism evidence="5 6">
    <name type="scientific">Coemansia reversa (strain ATCC 12441 / NRRL 1564)</name>
    <dbReference type="NCBI Taxonomy" id="763665"/>
    <lineage>
        <taxon>Eukaryota</taxon>
        <taxon>Fungi</taxon>
        <taxon>Fungi incertae sedis</taxon>
        <taxon>Zoopagomycota</taxon>
        <taxon>Kickxellomycotina</taxon>
        <taxon>Kickxellomycetes</taxon>
        <taxon>Kickxellales</taxon>
        <taxon>Kickxellaceae</taxon>
        <taxon>Coemansia</taxon>
    </lineage>
</organism>
<dbReference type="EMBL" id="KZ303517">
    <property type="protein sequence ID" value="PIA14472.1"/>
    <property type="molecule type" value="Genomic_DNA"/>
</dbReference>
<dbReference type="Pfam" id="PF10342">
    <property type="entry name" value="Kre9_KNH"/>
    <property type="match status" value="1"/>
</dbReference>
<dbReference type="STRING" id="763665.A0A2G5B654"/>
<dbReference type="AlphaFoldDB" id="A0A2G5B654"/>